<feature type="domain" description="Spt4/RpoE2 zinc finger" evidence="6">
    <location>
        <begin position="194"/>
        <end position="270"/>
    </location>
</feature>
<comment type="similarity">
    <text evidence="2">Belongs to the SPT4 family.</text>
</comment>
<evidence type="ECO:0000256" key="1">
    <source>
        <dbReference type="ARBA" id="ARBA00004123"/>
    </source>
</evidence>
<comment type="caution">
    <text evidence="7">The sequence shown here is derived from an EMBL/GenBank/DDBJ whole genome shotgun (WGS) entry which is preliminary data.</text>
</comment>
<dbReference type="AlphaFoldDB" id="A0A1Q9DAG2"/>
<dbReference type="GO" id="GO:0032044">
    <property type="term" value="C:DSIF complex"/>
    <property type="evidence" value="ECO:0007669"/>
    <property type="project" value="TreeGrafter"/>
</dbReference>
<dbReference type="GO" id="GO:0003746">
    <property type="term" value="F:translation elongation factor activity"/>
    <property type="evidence" value="ECO:0007669"/>
    <property type="project" value="UniProtKB-KW"/>
</dbReference>
<dbReference type="CDD" id="cd07973">
    <property type="entry name" value="Spt4"/>
    <property type="match status" value="1"/>
</dbReference>
<evidence type="ECO:0000313" key="8">
    <source>
        <dbReference type="Proteomes" id="UP000186817"/>
    </source>
</evidence>
<keyword evidence="8" id="KW-1185">Reference proteome</keyword>
<dbReference type="EMBL" id="LSRX01000634">
    <property type="protein sequence ID" value="OLP92138.1"/>
    <property type="molecule type" value="Genomic_DNA"/>
</dbReference>
<keyword evidence="7" id="KW-0251">Elongation factor</keyword>
<sequence length="397" mass="43287">MYAESLWSEIDTRYAESLCCKIDTRYAEHMTSLFYRLYPKDATIPDHTVNPAARWAKVVAHGGDTKAAEADEDEQEQMPSESTMSGALAGLAFLQADDAATTEEGNQKKRKAEDALQKDRMMCSAGKLPQRHSAMTWCKMRDRFVDEVGAMFKTRSPCPGLVAMNVPKDLAIEPLDHSQLQRIKNQLPKSSSRLRACLQCRLIMTKEQFLDLGCPNCRDSLGMQENEARVLACTTGSFAGFFSLVRPGSFASRFTGLERSTPGCYALTVHGSLPELDLDEDADEYEPDDLEGEVAEASPVPPKGEASQQSPAVASPSLSEEDFDIEKLLASPMASPAPTLGRQAASSSPSLLEKQEEGAPRKKRLRKAKVVPSSDACSPSAESLGHSIEVADSAKDE</sequence>
<dbReference type="SUPFAM" id="SSF63393">
    <property type="entry name" value="RNA polymerase subunits"/>
    <property type="match status" value="1"/>
</dbReference>
<evidence type="ECO:0000256" key="2">
    <source>
        <dbReference type="ARBA" id="ARBA00010464"/>
    </source>
</evidence>
<gene>
    <name evidence="7" type="ORF">AK812_SmicGene26095</name>
</gene>
<evidence type="ECO:0000313" key="7">
    <source>
        <dbReference type="EMBL" id="OLP92138.1"/>
    </source>
</evidence>
<feature type="compositionally biased region" description="Acidic residues" evidence="5">
    <location>
        <begin position="283"/>
        <end position="294"/>
    </location>
</feature>
<dbReference type="GO" id="GO:0140673">
    <property type="term" value="P:transcription elongation-coupled chromatin remodeling"/>
    <property type="evidence" value="ECO:0007669"/>
    <property type="project" value="InterPro"/>
</dbReference>
<accession>A0A1Q9DAG2</accession>
<reference evidence="7 8" key="1">
    <citation type="submission" date="2016-02" db="EMBL/GenBank/DDBJ databases">
        <title>Genome analysis of coral dinoflagellate symbionts highlights evolutionary adaptations to a symbiotic lifestyle.</title>
        <authorList>
            <person name="Aranda M."/>
            <person name="Li Y."/>
            <person name="Liew Y.J."/>
            <person name="Baumgarten S."/>
            <person name="Simakov O."/>
            <person name="Wilson M."/>
            <person name="Piel J."/>
            <person name="Ashoor H."/>
            <person name="Bougouffa S."/>
            <person name="Bajic V.B."/>
            <person name="Ryu T."/>
            <person name="Ravasi T."/>
            <person name="Bayer T."/>
            <person name="Micklem G."/>
            <person name="Kim H."/>
            <person name="Bhak J."/>
            <person name="Lajeunesse T.C."/>
            <person name="Voolstra C.R."/>
        </authorList>
    </citation>
    <scope>NUCLEOTIDE SEQUENCE [LARGE SCALE GENOMIC DNA]</scope>
    <source>
        <strain evidence="7 8">CCMP2467</strain>
    </source>
</reference>
<dbReference type="Gene3D" id="3.30.40.210">
    <property type="match status" value="1"/>
</dbReference>
<evidence type="ECO:0000256" key="5">
    <source>
        <dbReference type="SAM" id="MobiDB-lite"/>
    </source>
</evidence>
<dbReference type="Proteomes" id="UP000186817">
    <property type="component" value="Unassembled WGS sequence"/>
</dbReference>
<dbReference type="GO" id="GO:0008270">
    <property type="term" value="F:zinc ion binding"/>
    <property type="evidence" value="ECO:0007669"/>
    <property type="project" value="InterPro"/>
</dbReference>
<dbReference type="GO" id="GO:0000993">
    <property type="term" value="F:RNA polymerase II complex binding"/>
    <property type="evidence" value="ECO:0007669"/>
    <property type="project" value="TreeGrafter"/>
</dbReference>
<keyword evidence="4" id="KW-0539">Nucleus</keyword>
<keyword evidence="7" id="KW-0648">Protein biosynthesis</keyword>
<name>A0A1Q9DAG2_SYMMI</name>
<comment type="subcellular location">
    <subcellularLocation>
        <location evidence="1">Nucleus</location>
    </subcellularLocation>
</comment>
<evidence type="ECO:0000256" key="4">
    <source>
        <dbReference type="ARBA" id="ARBA00023242"/>
    </source>
</evidence>
<dbReference type="InterPro" id="IPR038510">
    <property type="entry name" value="Spt4_sf"/>
</dbReference>
<feature type="compositionally biased region" description="Low complexity" evidence="5">
    <location>
        <begin position="306"/>
        <end position="318"/>
    </location>
</feature>
<organism evidence="7 8">
    <name type="scientific">Symbiodinium microadriaticum</name>
    <name type="common">Dinoflagellate</name>
    <name type="synonym">Zooxanthella microadriatica</name>
    <dbReference type="NCBI Taxonomy" id="2951"/>
    <lineage>
        <taxon>Eukaryota</taxon>
        <taxon>Sar</taxon>
        <taxon>Alveolata</taxon>
        <taxon>Dinophyceae</taxon>
        <taxon>Suessiales</taxon>
        <taxon>Symbiodiniaceae</taxon>
        <taxon>Symbiodinium</taxon>
    </lineage>
</organism>
<dbReference type="InterPro" id="IPR029040">
    <property type="entry name" value="RPABC4/Spt4"/>
</dbReference>
<dbReference type="Pfam" id="PF06093">
    <property type="entry name" value="Spt4"/>
    <property type="match status" value="1"/>
</dbReference>
<evidence type="ECO:0000259" key="6">
    <source>
        <dbReference type="SMART" id="SM01389"/>
    </source>
</evidence>
<dbReference type="PANTHER" id="PTHR12882">
    <property type="entry name" value="SUPPRESSOR OF TY 4"/>
    <property type="match status" value="1"/>
</dbReference>
<evidence type="ECO:0000256" key="3">
    <source>
        <dbReference type="ARBA" id="ARBA00023163"/>
    </source>
</evidence>
<keyword evidence="3" id="KW-0804">Transcription</keyword>
<dbReference type="InterPro" id="IPR009287">
    <property type="entry name" value="Spt4"/>
</dbReference>
<dbReference type="PANTHER" id="PTHR12882:SF1">
    <property type="entry name" value="TRANSCRIPTION ELONGATION FACTOR SPT4"/>
    <property type="match status" value="1"/>
</dbReference>
<dbReference type="OrthoDB" id="248751at2759"/>
<dbReference type="GO" id="GO:0006355">
    <property type="term" value="P:regulation of DNA-templated transcription"/>
    <property type="evidence" value="ECO:0007669"/>
    <property type="project" value="InterPro"/>
</dbReference>
<dbReference type="SMART" id="SM01389">
    <property type="entry name" value="Spt4"/>
    <property type="match status" value="1"/>
</dbReference>
<feature type="region of interest" description="Disordered" evidence="5">
    <location>
        <begin position="283"/>
        <end position="397"/>
    </location>
</feature>
<dbReference type="InterPro" id="IPR022800">
    <property type="entry name" value="Spt4/RpoE2_Znf"/>
</dbReference>
<proteinExistence type="inferred from homology"/>
<protein>
    <submittedName>
        <fullName evidence="7">Transcription elongation factor SPT4-like 2</fullName>
    </submittedName>
</protein>